<dbReference type="SUPFAM" id="SSF53474">
    <property type="entry name" value="alpha/beta-Hydrolases"/>
    <property type="match status" value="1"/>
</dbReference>
<dbReference type="PATRIC" id="fig|1618426.3.peg.46"/>
<dbReference type="PANTHER" id="PTHR22946">
    <property type="entry name" value="DIENELACTONE HYDROLASE DOMAIN-CONTAINING PROTEIN-RELATED"/>
    <property type="match status" value="1"/>
</dbReference>
<keyword evidence="1" id="KW-0378">Hydrolase</keyword>
<evidence type="ECO:0000256" key="1">
    <source>
        <dbReference type="ARBA" id="ARBA00022801"/>
    </source>
</evidence>
<proteinExistence type="predicted"/>
<dbReference type="Gene3D" id="3.40.50.1820">
    <property type="entry name" value="alpha/beta hydrolase"/>
    <property type="match status" value="1"/>
</dbReference>
<dbReference type="InterPro" id="IPR050261">
    <property type="entry name" value="FrsA_esterase"/>
</dbReference>
<dbReference type="InterPro" id="IPR022742">
    <property type="entry name" value="Hydrolase_4"/>
</dbReference>
<evidence type="ECO:0000259" key="2">
    <source>
        <dbReference type="Pfam" id="PF12146"/>
    </source>
</evidence>
<accession>A0A0G0EUW4</accession>
<dbReference type="AlphaFoldDB" id="A0A0G0EUW4"/>
<organism evidence="3 4">
    <name type="scientific">Candidatus Daviesbacteria bacterium GW2011_GWB1_36_5</name>
    <dbReference type="NCBI Taxonomy" id="1618426"/>
    <lineage>
        <taxon>Bacteria</taxon>
        <taxon>Candidatus Daviesiibacteriota</taxon>
    </lineage>
</organism>
<evidence type="ECO:0000313" key="4">
    <source>
        <dbReference type="Proteomes" id="UP000034492"/>
    </source>
</evidence>
<name>A0A0G0EUW4_9BACT</name>
<gene>
    <name evidence="3" type="ORF">US19_C0001G0046</name>
</gene>
<protein>
    <recommendedName>
        <fullName evidence="2">Serine aminopeptidase S33 domain-containing protein</fullName>
    </recommendedName>
</protein>
<dbReference type="PANTHER" id="PTHR22946:SF9">
    <property type="entry name" value="POLYKETIDE TRANSFERASE AF380"/>
    <property type="match status" value="1"/>
</dbReference>
<dbReference type="InterPro" id="IPR029058">
    <property type="entry name" value="AB_hydrolase_fold"/>
</dbReference>
<sequence>MKSFLIFSFLVSFLALGIYFLKDSNKSNLQPIIQSSLKLNSPAPSPFPFEELTIPFLRNKEFKSSLGELKLVSSNGNYTSYLTSYTSDGLKINGLLTKPSGEMPSGGWPAIVFVHGYIPPKTYQTLEKYTMHVNFLASNGFVVFKIDLRGHGTSEGEAGGGYYSSDYIVDVLNARAALQNSDFVNKVGLWGHSMAGNVVMRAFAAKPEIPAVVIWAGAVYTYKDLADYGISDNSYQPLPSDSERQRKRQELRNLYGDAKDGNPFWNLVAPTNYLNDLKGALSLNHAVNDDVVSIEYSRNLSRLLNDTLVTHELHEYPNGGHNINGSSFTQAMQNTVEFFKKYLSN</sequence>
<reference evidence="3 4" key="1">
    <citation type="journal article" date="2015" name="Nature">
        <title>rRNA introns, odd ribosomes, and small enigmatic genomes across a large radiation of phyla.</title>
        <authorList>
            <person name="Brown C.T."/>
            <person name="Hug L.A."/>
            <person name="Thomas B.C."/>
            <person name="Sharon I."/>
            <person name="Castelle C.J."/>
            <person name="Singh A."/>
            <person name="Wilkins M.J."/>
            <person name="Williams K.H."/>
            <person name="Banfield J.F."/>
        </authorList>
    </citation>
    <scope>NUCLEOTIDE SEQUENCE [LARGE SCALE GENOMIC DNA]</scope>
</reference>
<dbReference type="GO" id="GO:0052689">
    <property type="term" value="F:carboxylic ester hydrolase activity"/>
    <property type="evidence" value="ECO:0007669"/>
    <property type="project" value="UniProtKB-ARBA"/>
</dbReference>
<feature type="domain" description="Serine aminopeptidase S33" evidence="2">
    <location>
        <begin position="110"/>
        <end position="220"/>
    </location>
</feature>
<dbReference type="Proteomes" id="UP000034492">
    <property type="component" value="Unassembled WGS sequence"/>
</dbReference>
<dbReference type="EMBL" id="LBSA01000001">
    <property type="protein sequence ID" value="KKQ10708.1"/>
    <property type="molecule type" value="Genomic_DNA"/>
</dbReference>
<dbReference type="Pfam" id="PF12146">
    <property type="entry name" value="Hydrolase_4"/>
    <property type="match status" value="1"/>
</dbReference>
<comment type="caution">
    <text evidence="3">The sequence shown here is derived from an EMBL/GenBank/DDBJ whole genome shotgun (WGS) entry which is preliminary data.</text>
</comment>
<evidence type="ECO:0000313" key="3">
    <source>
        <dbReference type="EMBL" id="KKQ10708.1"/>
    </source>
</evidence>